<organism evidence="1 2">
    <name type="scientific">Beauveria bassiana</name>
    <name type="common">White muscardine disease fungus</name>
    <name type="synonym">Tritirachium shiotae</name>
    <dbReference type="NCBI Taxonomy" id="176275"/>
    <lineage>
        <taxon>Eukaryota</taxon>
        <taxon>Fungi</taxon>
        <taxon>Dikarya</taxon>
        <taxon>Ascomycota</taxon>
        <taxon>Pezizomycotina</taxon>
        <taxon>Sordariomycetes</taxon>
        <taxon>Hypocreomycetidae</taxon>
        <taxon>Hypocreales</taxon>
        <taxon>Cordycipitaceae</taxon>
        <taxon>Beauveria</taxon>
    </lineage>
</organism>
<dbReference type="Gene3D" id="1.25.40.20">
    <property type="entry name" value="Ankyrin repeat-containing domain"/>
    <property type="match status" value="1"/>
</dbReference>
<accession>A0A2S7YKK5</accession>
<dbReference type="SUPFAM" id="SSF48403">
    <property type="entry name" value="Ankyrin repeat"/>
    <property type="match status" value="1"/>
</dbReference>
<dbReference type="OrthoDB" id="20872at2759"/>
<evidence type="ECO:0000313" key="1">
    <source>
        <dbReference type="EMBL" id="PQK16696.1"/>
    </source>
</evidence>
<dbReference type="InterPro" id="IPR036770">
    <property type="entry name" value="Ankyrin_rpt-contain_sf"/>
</dbReference>
<dbReference type="EMBL" id="JRHA01000006">
    <property type="protein sequence ID" value="PQK16696.1"/>
    <property type="molecule type" value="Genomic_DNA"/>
</dbReference>
<dbReference type="AlphaFoldDB" id="A0A2S7YKK5"/>
<name>A0A2S7YKK5_BEABA</name>
<dbReference type="InterPro" id="IPR002110">
    <property type="entry name" value="Ankyrin_rpt"/>
</dbReference>
<proteinExistence type="predicted"/>
<comment type="caution">
    <text evidence="1">The sequence shown here is derived from an EMBL/GenBank/DDBJ whole genome shotgun (WGS) entry which is preliminary data.</text>
</comment>
<gene>
    <name evidence="1" type="ORF">BB8028_0006g10150</name>
</gene>
<reference evidence="1 2" key="1">
    <citation type="submission" date="2016-07" db="EMBL/GenBank/DDBJ databases">
        <title>Comparative genomics of the entomopathogenic fungus Beauveria bassiana.</title>
        <authorList>
            <person name="Valero Jimenez C.A."/>
            <person name="Zwaan B.J."/>
            <person name="Van Kan J.A."/>
            <person name="Takken W."/>
            <person name="Debets A.J."/>
            <person name="Schoustra S.E."/>
            <person name="Koenraadt C.J."/>
        </authorList>
    </citation>
    <scope>NUCLEOTIDE SEQUENCE [LARGE SCALE GENOMIC DNA]</scope>
    <source>
        <strain evidence="1 2">ARSEF 8028</strain>
    </source>
</reference>
<dbReference type="Pfam" id="PF00023">
    <property type="entry name" value="Ank"/>
    <property type="match status" value="1"/>
</dbReference>
<evidence type="ECO:0000313" key="2">
    <source>
        <dbReference type="Proteomes" id="UP000237441"/>
    </source>
</evidence>
<dbReference type="Proteomes" id="UP000237441">
    <property type="component" value="Unassembled WGS sequence"/>
</dbReference>
<protein>
    <submittedName>
        <fullName evidence="1">Uncharacterized protein</fullName>
    </submittedName>
</protein>
<sequence>MFETGQFNVNVLSRDQIGRPRLIQAAAYALGPIIKVLLVEKEIRIDIKDTKCCTALQRAVFTKHTPTVELILGARLADSNARDNESYTPLSLALLKR</sequence>